<dbReference type="Pfam" id="PF04145">
    <property type="entry name" value="Ctr"/>
    <property type="match status" value="2"/>
</dbReference>
<name>A0ABR2WNZ6_9FUNG</name>
<evidence type="ECO:0000256" key="5">
    <source>
        <dbReference type="SAM" id="SignalP"/>
    </source>
</evidence>
<sequence length="370" mass="39838">MRISTTLLATIITLLSTSVQGQDHGGMNMNPSSNNTSIPMTSPCYTDPSTSSCADFQMESATVDASIQSLCTAMPYMPGCSVRNACTATSQFSSKSWCSGMSVLADVCQTDMPKMTGCKAWVSLCGNSTSVVKQCKSQGEIPNIPTTSEASGFITSICTEMNMPGCEKCKSSSTMSKRQMDMSGSETCDYLSVYSDLCKSMPNMSQCQKWTSMCKTTPDLPFCTSGSSSSGEPAPSMIMYFHTGIHEYILFKNWIPKTSGQMAGAWFAIFFIGMLYEGFGVLRGNLEAKWALTNQPCTTLSLGAFTASLPRDCVRLVLRFVDATIGYALMLVTMTFNVALFFAVVTGLAVGTFLFAKFRAVSAEPKAGCH</sequence>
<evidence type="ECO:0000313" key="7">
    <source>
        <dbReference type="Proteomes" id="UP001479436"/>
    </source>
</evidence>
<keyword evidence="7" id="KW-1185">Reference proteome</keyword>
<comment type="similarity">
    <text evidence="4">Belongs to the copper transporter (Ctr) (TC 1.A.56) family. SLC31A subfamily.</text>
</comment>
<dbReference type="Proteomes" id="UP001479436">
    <property type="component" value="Unassembled WGS sequence"/>
</dbReference>
<accession>A0ABR2WNZ6</accession>
<comment type="subcellular location">
    <subcellularLocation>
        <location evidence="4">Membrane</location>
        <topology evidence="4">Multi-pass membrane protein</topology>
    </subcellularLocation>
</comment>
<evidence type="ECO:0000256" key="4">
    <source>
        <dbReference type="RuleBase" id="RU367022"/>
    </source>
</evidence>
<organism evidence="6 7">
    <name type="scientific">Basidiobolus ranarum</name>
    <dbReference type="NCBI Taxonomy" id="34480"/>
    <lineage>
        <taxon>Eukaryota</taxon>
        <taxon>Fungi</taxon>
        <taxon>Fungi incertae sedis</taxon>
        <taxon>Zoopagomycota</taxon>
        <taxon>Entomophthoromycotina</taxon>
        <taxon>Basidiobolomycetes</taxon>
        <taxon>Basidiobolales</taxon>
        <taxon>Basidiobolaceae</taxon>
        <taxon>Basidiobolus</taxon>
    </lineage>
</organism>
<feature type="transmembrane region" description="Helical" evidence="4">
    <location>
        <begin position="325"/>
        <end position="356"/>
    </location>
</feature>
<proteinExistence type="inferred from homology"/>
<evidence type="ECO:0000313" key="6">
    <source>
        <dbReference type="EMBL" id="KAK9763166.1"/>
    </source>
</evidence>
<feature type="chain" id="PRO_5046539753" description="Copper transport protein" evidence="5">
    <location>
        <begin position="22"/>
        <end position="370"/>
    </location>
</feature>
<feature type="transmembrane region" description="Helical" evidence="4">
    <location>
        <begin position="263"/>
        <end position="282"/>
    </location>
</feature>
<evidence type="ECO:0000256" key="3">
    <source>
        <dbReference type="ARBA" id="ARBA00023136"/>
    </source>
</evidence>
<dbReference type="PANTHER" id="PTHR12483:SF119">
    <property type="entry name" value="COPPER TRANSPORT PROTEIN-RELATED"/>
    <property type="match status" value="1"/>
</dbReference>
<keyword evidence="1 4" id="KW-0812">Transmembrane</keyword>
<feature type="signal peptide" evidence="5">
    <location>
        <begin position="1"/>
        <end position="21"/>
    </location>
</feature>
<dbReference type="InterPro" id="IPR007274">
    <property type="entry name" value="Cop_transporter"/>
</dbReference>
<keyword evidence="4" id="KW-0406">Ion transport</keyword>
<reference evidence="6 7" key="1">
    <citation type="submission" date="2023-04" db="EMBL/GenBank/DDBJ databases">
        <title>Genome of Basidiobolus ranarum AG-B5.</title>
        <authorList>
            <person name="Stajich J.E."/>
            <person name="Carter-House D."/>
            <person name="Gryganskyi A."/>
        </authorList>
    </citation>
    <scope>NUCLEOTIDE SEQUENCE [LARGE SCALE GENOMIC DNA]</scope>
    <source>
        <strain evidence="6 7">AG-B5</strain>
    </source>
</reference>
<protein>
    <recommendedName>
        <fullName evidence="4">Copper transport protein</fullName>
    </recommendedName>
</protein>
<keyword evidence="4" id="KW-0186">Copper</keyword>
<comment type="caution">
    <text evidence="6">The sequence shown here is derived from an EMBL/GenBank/DDBJ whole genome shotgun (WGS) entry which is preliminary data.</text>
</comment>
<dbReference type="EMBL" id="JASJQH010000716">
    <property type="protein sequence ID" value="KAK9763166.1"/>
    <property type="molecule type" value="Genomic_DNA"/>
</dbReference>
<evidence type="ECO:0000256" key="1">
    <source>
        <dbReference type="ARBA" id="ARBA00022692"/>
    </source>
</evidence>
<keyword evidence="3 4" id="KW-0472">Membrane</keyword>
<evidence type="ECO:0000256" key="2">
    <source>
        <dbReference type="ARBA" id="ARBA00022989"/>
    </source>
</evidence>
<dbReference type="PANTHER" id="PTHR12483">
    <property type="entry name" value="SOLUTE CARRIER FAMILY 31 COPPER TRANSPORTERS"/>
    <property type="match status" value="1"/>
</dbReference>
<keyword evidence="5" id="KW-0732">Signal</keyword>
<gene>
    <name evidence="6" type="ORF">K7432_010412</name>
</gene>
<keyword evidence="2 4" id="KW-1133">Transmembrane helix</keyword>
<keyword evidence="4" id="KW-0187">Copper transport</keyword>
<keyword evidence="4" id="KW-0813">Transport</keyword>